<comment type="caution">
    <text evidence="1">The sequence shown here is derived from an EMBL/GenBank/DDBJ whole genome shotgun (WGS) entry which is preliminary data.</text>
</comment>
<proteinExistence type="predicted"/>
<accession>A0A2T9YQD7</accession>
<dbReference type="EMBL" id="MBFR01000086">
    <property type="protein sequence ID" value="PVU94549.1"/>
    <property type="molecule type" value="Genomic_DNA"/>
</dbReference>
<dbReference type="Proteomes" id="UP000245383">
    <property type="component" value="Unassembled WGS sequence"/>
</dbReference>
<keyword evidence="2" id="KW-1185">Reference proteome</keyword>
<evidence type="ECO:0000313" key="1">
    <source>
        <dbReference type="EMBL" id="PVU94549.1"/>
    </source>
</evidence>
<name>A0A2T9YQD7_9FUNG</name>
<evidence type="ECO:0000313" key="2">
    <source>
        <dbReference type="Proteomes" id="UP000245383"/>
    </source>
</evidence>
<gene>
    <name evidence="1" type="ORF">BB561_002480</name>
</gene>
<reference evidence="1 2" key="1">
    <citation type="journal article" date="2018" name="MBio">
        <title>Comparative Genomics Reveals the Core Gene Toolbox for the Fungus-Insect Symbiosis.</title>
        <authorList>
            <person name="Wang Y."/>
            <person name="Stata M."/>
            <person name="Wang W."/>
            <person name="Stajich J.E."/>
            <person name="White M.M."/>
            <person name="Moncalvo J.M."/>
        </authorList>
    </citation>
    <scope>NUCLEOTIDE SEQUENCE [LARGE SCALE GENOMIC DNA]</scope>
    <source>
        <strain evidence="1 2">SWE-8-4</strain>
    </source>
</reference>
<sequence length="69" mass="7971">MEELKLSSTRTRNDPNVLCVKTTLATSKFLNEIAIALSRYIMLNSIRLVPISRTNGFINKFPKKYPKWV</sequence>
<dbReference type="AlphaFoldDB" id="A0A2T9YQD7"/>
<protein>
    <submittedName>
        <fullName evidence="1">Uncharacterized protein</fullName>
    </submittedName>
</protein>
<organism evidence="1 2">
    <name type="scientific">Smittium simulii</name>
    <dbReference type="NCBI Taxonomy" id="133385"/>
    <lineage>
        <taxon>Eukaryota</taxon>
        <taxon>Fungi</taxon>
        <taxon>Fungi incertae sedis</taxon>
        <taxon>Zoopagomycota</taxon>
        <taxon>Kickxellomycotina</taxon>
        <taxon>Harpellomycetes</taxon>
        <taxon>Harpellales</taxon>
        <taxon>Legeriomycetaceae</taxon>
        <taxon>Smittium</taxon>
    </lineage>
</organism>